<dbReference type="VEuPathDB" id="FungiDB:SPRG_09425"/>
<dbReference type="GO" id="GO:0005509">
    <property type="term" value="F:calcium ion binding"/>
    <property type="evidence" value="ECO:0007669"/>
    <property type="project" value="InterPro"/>
</dbReference>
<dbReference type="Pfam" id="PF00536">
    <property type="entry name" value="SAM_1"/>
    <property type="match status" value="1"/>
</dbReference>
<dbReference type="OrthoDB" id="26525at2759"/>
<gene>
    <name evidence="5" type="ORF">SPRG_09425</name>
</gene>
<dbReference type="OMA" id="RIRFICA"/>
<dbReference type="InterPro" id="IPR002048">
    <property type="entry name" value="EF_hand_dom"/>
</dbReference>
<dbReference type="PROSITE" id="PS50222">
    <property type="entry name" value="EF_HAND_2"/>
    <property type="match status" value="1"/>
</dbReference>
<dbReference type="SUPFAM" id="SSF55781">
    <property type="entry name" value="GAF domain-like"/>
    <property type="match status" value="1"/>
</dbReference>
<dbReference type="InterPro" id="IPR027417">
    <property type="entry name" value="P-loop_NTPase"/>
</dbReference>
<dbReference type="SUPFAM" id="SSF47473">
    <property type="entry name" value="EF-hand"/>
    <property type="match status" value="1"/>
</dbReference>
<evidence type="ECO:0000256" key="2">
    <source>
        <dbReference type="SAM" id="MobiDB-lite"/>
    </source>
</evidence>
<reference evidence="5 6" key="1">
    <citation type="journal article" date="2013" name="PLoS Genet.">
        <title>Distinctive expansion of potential virulence genes in the genome of the oomycete fish pathogen Saprolegnia parasitica.</title>
        <authorList>
            <person name="Jiang R.H."/>
            <person name="de Bruijn I."/>
            <person name="Haas B.J."/>
            <person name="Belmonte R."/>
            <person name="Lobach L."/>
            <person name="Christie J."/>
            <person name="van den Ackerveken G."/>
            <person name="Bottin A."/>
            <person name="Bulone V."/>
            <person name="Diaz-Moreno S.M."/>
            <person name="Dumas B."/>
            <person name="Fan L."/>
            <person name="Gaulin E."/>
            <person name="Govers F."/>
            <person name="Grenville-Briggs L.J."/>
            <person name="Horner N.R."/>
            <person name="Levin J.Z."/>
            <person name="Mammella M."/>
            <person name="Meijer H.J."/>
            <person name="Morris P."/>
            <person name="Nusbaum C."/>
            <person name="Oome S."/>
            <person name="Phillips A.J."/>
            <person name="van Rooyen D."/>
            <person name="Rzeszutek E."/>
            <person name="Saraiva M."/>
            <person name="Secombes C.J."/>
            <person name="Seidl M.F."/>
            <person name="Snel B."/>
            <person name="Stassen J.H."/>
            <person name="Sykes S."/>
            <person name="Tripathy S."/>
            <person name="van den Berg H."/>
            <person name="Vega-Arreguin J.C."/>
            <person name="Wawra S."/>
            <person name="Young S.K."/>
            <person name="Zeng Q."/>
            <person name="Dieguez-Uribeondo J."/>
            <person name="Russ C."/>
            <person name="Tyler B.M."/>
            <person name="van West P."/>
        </authorList>
    </citation>
    <scope>NUCLEOTIDE SEQUENCE [LARGE SCALE GENOMIC DNA]</scope>
    <source>
        <strain evidence="5 6">CBS 223.65</strain>
    </source>
</reference>
<evidence type="ECO:0000259" key="4">
    <source>
        <dbReference type="PROSITE" id="PS50222"/>
    </source>
</evidence>
<dbReference type="InterPro" id="IPR013761">
    <property type="entry name" value="SAM/pointed_sf"/>
</dbReference>
<protein>
    <submittedName>
        <fullName evidence="5">Uncharacterized protein</fullName>
    </submittedName>
</protein>
<dbReference type="STRING" id="695850.A0A067CF80"/>
<dbReference type="SUPFAM" id="SSF47769">
    <property type="entry name" value="SAM/Pointed domain"/>
    <property type="match status" value="1"/>
</dbReference>
<dbReference type="SMART" id="SM00454">
    <property type="entry name" value="SAM"/>
    <property type="match status" value="1"/>
</dbReference>
<dbReference type="EMBL" id="KK583232">
    <property type="protein sequence ID" value="KDO25482.1"/>
    <property type="molecule type" value="Genomic_DNA"/>
</dbReference>
<dbReference type="PROSITE" id="PS50105">
    <property type="entry name" value="SAM_DOMAIN"/>
    <property type="match status" value="1"/>
</dbReference>
<evidence type="ECO:0000259" key="3">
    <source>
        <dbReference type="PROSITE" id="PS50105"/>
    </source>
</evidence>
<feature type="domain" description="EF-hand" evidence="4">
    <location>
        <begin position="2341"/>
        <end position="2376"/>
    </location>
</feature>
<dbReference type="SMART" id="SM00015">
    <property type="entry name" value="IQ"/>
    <property type="match status" value="2"/>
</dbReference>
<dbReference type="SUPFAM" id="SSF52540">
    <property type="entry name" value="P-loop containing nucleoside triphosphate hydrolases"/>
    <property type="match status" value="1"/>
</dbReference>
<dbReference type="InterPro" id="IPR000048">
    <property type="entry name" value="IQ_motif_EF-hand-BS"/>
</dbReference>
<dbReference type="CDD" id="cd00051">
    <property type="entry name" value="EFh"/>
    <property type="match status" value="1"/>
</dbReference>
<keyword evidence="1" id="KW-0106">Calcium</keyword>
<evidence type="ECO:0000313" key="6">
    <source>
        <dbReference type="Proteomes" id="UP000030745"/>
    </source>
</evidence>
<dbReference type="GeneID" id="24131590"/>
<organism evidence="5 6">
    <name type="scientific">Saprolegnia parasitica (strain CBS 223.65)</name>
    <dbReference type="NCBI Taxonomy" id="695850"/>
    <lineage>
        <taxon>Eukaryota</taxon>
        <taxon>Sar</taxon>
        <taxon>Stramenopiles</taxon>
        <taxon>Oomycota</taxon>
        <taxon>Saprolegniomycetes</taxon>
        <taxon>Saprolegniales</taxon>
        <taxon>Saprolegniaceae</taxon>
        <taxon>Saprolegnia</taxon>
    </lineage>
</organism>
<dbReference type="PROSITE" id="PS00018">
    <property type="entry name" value="EF_HAND_1"/>
    <property type="match status" value="1"/>
</dbReference>
<dbReference type="PROSITE" id="PS50096">
    <property type="entry name" value="IQ"/>
    <property type="match status" value="1"/>
</dbReference>
<name>A0A067CF80_SAPPC</name>
<feature type="region of interest" description="Disordered" evidence="2">
    <location>
        <begin position="1887"/>
        <end position="1921"/>
    </location>
</feature>
<dbReference type="InterPro" id="IPR011992">
    <property type="entry name" value="EF-hand-dom_pair"/>
</dbReference>
<feature type="domain" description="SAM" evidence="3">
    <location>
        <begin position="245"/>
        <end position="309"/>
    </location>
</feature>
<dbReference type="InterPro" id="IPR018247">
    <property type="entry name" value="EF_Hand_1_Ca_BS"/>
</dbReference>
<accession>A0A067CF80</accession>
<evidence type="ECO:0000256" key="1">
    <source>
        <dbReference type="ARBA" id="ARBA00022837"/>
    </source>
</evidence>
<proteinExistence type="predicted"/>
<dbReference type="Gene3D" id="1.10.238.10">
    <property type="entry name" value="EF-hand"/>
    <property type="match status" value="1"/>
</dbReference>
<feature type="compositionally biased region" description="Basic and acidic residues" evidence="2">
    <location>
        <begin position="11"/>
        <end position="23"/>
    </location>
</feature>
<feature type="region of interest" description="Disordered" evidence="2">
    <location>
        <begin position="1"/>
        <end position="23"/>
    </location>
</feature>
<dbReference type="Proteomes" id="UP000030745">
    <property type="component" value="Unassembled WGS sequence"/>
</dbReference>
<dbReference type="Gene3D" id="1.20.5.190">
    <property type="match status" value="1"/>
</dbReference>
<dbReference type="InterPro" id="IPR001660">
    <property type="entry name" value="SAM"/>
</dbReference>
<dbReference type="Gene3D" id="1.10.150.50">
    <property type="entry name" value="Transcription Factor, Ets-1"/>
    <property type="match status" value="1"/>
</dbReference>
<keyword evidence="6" id="KW-1185">Reference proteome</keyword>
<dbReference type="Pfam" id="PF13499">
    <property type="entry name" value="EF-hand_7"/>
    <property type="match status" value="1"/>
</dbReference>
<dbReference type="KEGG" id="spar:SPRG_09425"/>
<dbReference type="RefSeq" id="XP_012203907.1">
    <property type="nucleotide sequence ID" value="XM_012348517.1"/>
</dbReference>
<sequence length="2424" mass="266575">MGKDATVFAEADAHEAASKRAEEEGRALDGYTFIPPPLRRHFKRARGVQRSNQADALVSSDPRAITLARYARTARLLQHATPEFHAHLYPSEVEDFIFTQVSYERALAKLRLLEQGGASWTVVQLQRQVINLVDTCLKGLCDVYLGLLQPKRSTLLFTAASPRSNMLGKSLPSGKGISFHAIDDDDIVVCDDIATDDAIESFGPHRCGPFAALPLPGRLCGARCPIGVLAVDATRCAWQSHPGAMTVLDVLAFLRTYGLDDVVPTFQKHEIDGPSLLALKDLNLEFTLGVYRVHTRTKLLSLIEGLNAGLPLHLPETPARFVDAPETMQFLTRVADMAGPLLACARRREWHGRLKEATKDGTCTQYDLYHIVIQALLHCVLNITGVAIWRVLLSPMELLKSTVVLLGACDVPSDRLAPFVHCSEKAMKRVPLFKETSSSLLRGNIVHVAPALGPKEATTYSVSWSNRAVEDVNWHTLSRLLPVRLLNTQHFQLQGVLAGLDANSGDFLVPFPAQSTKVWVQPFADEPKFKYVIVTTLHEAADISDAVTFLSQLLPELDTTLRCVRGRQRRHLQRTEAVARLRQWTAALAMTPSPDALRALDELLGRMADEVQLCLPGTQSAVWELTPSAKSLRCTFAYHGGAHLVGLELDVHAAEIADCLSSRSPIILRSVARLSFLQDEAMLPVVLLPLLHDDALVGVLVVFDFRSVEKGRTDESHPEHGVMPFLEVAARGMAAALRLKRRAARLHALANIVDADAFAAPAQVFASALQCLQSSLLGVLKARLLVIRKSDGKPTVVADTNDVTHWPQLDLAYVEGARVRLRELRWSTFQTYHQLDDATLAAIVTRVTSSPSLLSKSLCSADVKYVETLSEPPAPIESSKNLRQTLEAAYQVIFGNQPFLTALVPALCTTSHIVALTAALPAHYCFAAEPAFLETVARTLSSGIERLAGRYDRVRARAASLEALDAFVTAHKTIALPLVSPHDEQSAEVRLDLQHRTLSLLASTLTGCHAYVGLRQPALDRIVFTAASSNSHMLGKQLVRGKKGGVGFEVLASQSPVVLTQASQLRVLRHFGRPDALVLPYMAVPIGTLGVLALDDLSAYGPPHESQPEMGVEDFLVRCGQTLATGLEATRAQTAAYRAQLRERGVQNALVLSDNARPSERDVHAACLALVHATFAGAKGYVAMVTPFSNEMRVTMASESPLVHTIDASSPIFAAFQHQAPVVAAHVQDEADIARVVSDQTGAFVAVPIPYLGVLAVTSFAGAAGGPYTATIPEAGTVSCLEAIGAHLGSVVRTKRLHESQRVLSSVFLGNRSSFQTLFATISDELASNIPSAIRIDVWYIFEGDHPPLPQFTASSRIHPTSPSLRQDDVDQMRAVDTPESIPETNALLLPLAMHDPYVVGPQVVKSVLLLTRLPGVDWPHDLDVLKRLQPLIDNALTLASHRAAADVARRKALVRLDSIRDDTLQRPSHDAYANLHATQDACLDAIADALGAGTDVYLAYLEPRFTEFATKDLDGLIFRSASRESLMRNVVLESEDLLSFQCLRTQEPIVINHLSAQTGKTVRFCTSRRATRAYAVVPLSTLGVLAVDSFGVHCFTTKNELEKDVLSFLLDASQRLAALYEDTHQRYSRDRIVSVGSDLQALYAETLAAAYRDVTHVHSGHVLGLAPDFTGELEVLSWLKYRNRRPVKAPRHYCYEQRCRKHYVRDLIHYDCIRLPMTNCPRTLDDARSMAPDPILAATGLEVRGNYPTFAAMMDGKMVAPRIAFVLYRKAGRSFSERDTASLRRLLTTAQDAYVAAFTALVLESLSIEVLFFAREMLQAKDGFVARGSPLPVLAISTNEAKYPLGPLKKSKKQTTRLIAFAANDVPVAVATILPAVVAVATPAPTTTTVPPPATSVPPAKASKLTTRFRPKPKQPALAPTPVADVVTKAPTSAVHHEVLLRLPHHEFLLLDVFVVPGILDDASSVARTTMVDWIATASTTALRFREKPAGNERTVGYLLDMWFQASRTTYGAGRLSIEHEARVHLDALVAVPPTPCPDVIGTVFTAALVACGVKRDVITTPRVALELFLSKKAATYLFESDPFDPKLRNRVWTSAFKCRTFLTSFSLLQLLPQLSPPLNTLLRYLLLLIAAARFLKRDADDAKAKRAHLSAAAVVLQCRVRCIFASRELARRRRQRDAAIRIQSVGRMYLARRKVLRMRQYQAARRLQTWWRRLKGPKQPTALSTKQLLDHVHALQARYATVDSETATADDVSAWGDISTTESFDTFLASRHGKTMLAKEERGLGARMKARVKARMELPLEARLEEEVQDLFDFFDPMGVGSISRDDTKVVIAKLRIPLVDDELDDVVSMIDNDKSGDVSVREFCSWFLYEYPTLRKRSADCGSLSRADRDWFVHTMAKRFLQQKYNIQRARTAATKPNLDD</sequence>
<evidence type="ECO:0000313" key="5">
    <source>
        <dbReference type="EMBL" id="KDO25482.1"/>
    </source>
</evidence>